<evidence type="ECO:0000313" key="2">
    <source>
        <dbReference type="EMBL" id="WQD37263.1"/>
    </source>
</evidence>
<sequence length="185" mass="20951">MKLLQPLILFAFLLCSCGLSEREKAMKNKETELNDRQQALVLWEQQLTQKENTLKDREHRLDSTKREIDSVVIHGPSVIGKWQIKMQCVETSCAGSAIGDVKTEQWEFASEGNEVVVKAYAGKNLTRIYNGTYTSRGMQLVDKGALSSTTMEVTLRMLNEKKMDGLREITLPDCKTTYSITADRL</sequence>
<keyword evidence="3" id="KW-1185">Reference proteome</keyword>
<evidence type="ECO:0000256" key="1">
    <source>
        <dbReference type="SAM" id="Coils"/>
    </source>
</evidence>
<gene>
    <name evidence="2" type="ORF">U0035_16460</name>
</gene>
<name>A0ABZ0W1X4_9BACT</name>
<accession>A0ABZ0W1X4</accession>
<reference evidence="2 3" key="1">
    <citation type="submission" date="2023-12" db="EMBL/GenBank/DDBJ databases">
        <title>Genome sequencing and assembly of bacterial species from a model synthetic community.</title>
        <authorList>
            <person name="Hogle S.L."/>
        </authorList>
    </citation>
    <scope>NUCLEOTIDE SEQUENCE [LARGE SCALE GENOMIC DNA]</scope>
    <source>
        <strain evidence="2 3">HAMBI_3031</strain>
    </source>
</reference>
<evidence type="ECO:0000313" key="3">
    <source>
        <dbReference type="Proteomes" id="UP001325680"/>
    </source>
</evidence>
<feature type="coiled-coil region" evidence="1">
    <location>
        <begin position="26"/>
        <end position="67"/>
    </location>
</feature>
<keyword evidence="1" id="KW-0175">Coiled coil</keyword>
<dbReference type="EMBL" id="CP139960">
    <property type="protein sequence ID" value="WQD37263.1"/>
    <property type="molecule type" value="Genomic_DNA"/>
</dbReference>
<dbReference type="Proteomes" id="UP001325680">
    <property type="component" value="Chromosome"/>
</dbReference>
<proteinExistence type="predicted"/>
<organism evidence="2 3">
    <name type="scientific">Niabella yanshanensis</name>
    <dbReference type="NCBI Taxonomy" id="577386"/>
    <lineage>
        <taxon>Bacteria</taxon>
        <taxon>Pseudomonadati</taxon>
        <taxon>Bacteroidota</taxon>
        <taxon>Chitinophagia</taxon>
        <taxon>Chitinophagales</taxon>
        <taxon>Chitinophagaceae</taxon>
        <taxon>Niabella</taxon>
    </lineage>
</organism>
<evidence type="ECO:0008006" key="4">
    <source>
        <dbReference type="Google" id="ProtNLM"/>
    </source>
</evidence>
<protein>
    <recommendedName>
        <fullName evidence="4">Lipocalin-like domain-containing protein</fullName>
    </recommendedName>
</protein>
<dbReference type="PROSITE" id="PS51257">
    <property type="entry name" value="PROKAR_LIPOPROTEIN"/>
    <property type="match status" value="1"/>
</dbReference>
<dbReference type="RefSeq" id="WP_211316505.1">
    <property type="nucleotide sequence ID" value="NZ_CP139960.1"/>
</dbReference>